<keyword evidence="3 5" id="KW-0378">Hydrolase</keyword>
<dbReference type="GO" id="GO:0030288">
    <property type="term" value="C:outer membrane-bounded periplasmic space"/>
    <property type="evidence" value="ECO:0007669"/>
    <property type="project" value="TreeGrafter"/>
</dbReference>
<keyword evidence="6" id="KW-0732">Signal</keyword>
<dbReference type="FunFam" id="3.90.226.10:FF:000090">
    <property type="entry name" value="Tail-specific protease"/>
    <property type="match status" value="1"/>
</dbReference>
<feature type="signal peptide" evidence="6">
    <location>
        <begin position="1"/>
        <end position="35"/>
    </location>
</feature>
<evidence type="ECO:0000256" key="3">
    <source>
        <dbReference type="ARBA" id="ARBA00022801"/>
    </source>
</evidence>
<dbReference type="SUPFAM" id="SSF52096">
    <property type="entry name" value="ClpP/crotonase"/>
    <property type="match status" value="1"/>
</dbReference>
<proteinExistence type="inferred from homology"/>
<accession>A0A3Q9JL39</accession>
<dbReference type="RefSeq" id="WP_127163314.1">
    <property type="nucleotide sequence ID" value="NZ_CP029822.1"/>
</dbReference>
<dbReference type="CDD" id="cd07560">
    <property type="entry name" value="Peptidase_S41_CPP"/>
    <property type="match status" value="1"/>
</dbReference>
<dbReference type="Gene3D" id="2.30.42.10">
    <property type="match status" value="1"/>
</dbReference>
<dbReference type="PROSITE" id="PS50106">
    <property type="entry name" value="PDZ"/>
    <property type="match status" value="1"/>
</dbReference>
<gene>
    <name evidence="8" type="ORF">DM558_08095</name>
</gene>
<keyword evidence="2 5" id="KW-0645">Protease</keyword>
<dbReference type="GO" id="GO:0004175">
    <property type="term" value="F:endopeptidase activity"/>
    <property type="evidence" value="ECO:0007669"/>
    <property type="project" value="TreeGrafter"/>
</dbReference>
<dbReference type="InterPro" id="IPR036034">
    <property type="entry name" value="PDZ_sf"/>
</dbReference>
<keyword evidence="4 5" id="KW-0720">Serine protease</keyword>
<dbReference type="GO" id="GO:0006508">
    <property type="term" value="P:proteolysis"/>
    <property type="evidence" value="ECO:0007669"/>
    <property type="project" value="UniProtKB-KW"/>
</dbReference>
<dbReference type="KEGG" id="emo:DM558_08095"/>
<evidence type="ECO:0000256" key="6">
    <source>
        <dbReference type="SAM" id="SignalP"/>
    </source>
</evidence>
<dbReference type="InterPro" id="IPR005151">
    <property type="entry name" value="Tail-specific_protease"/>
</dbReference>
<name>A0A3Q9JL39_9GAMM</name>
<evidence type="ECO:0000256" key="5">
    <source>
        <dbReference type="RuleBase" id="RU004404"/>
    </source>
</evidence>
<comment type="similarity">
    <text evidence="1 5">Belongs to the peptidase S41A family.</text>
</comment>
<evidence type="ECO:0000259" key="7">
    <source>
        <dbReference type="PROSITE" id="PS50106"/>
    </source>
</evidence>
<dbReference type="Gene3D" id="3.90.226.10">
    <property type="entry name" value="2-enoyl-CoA Hydratase, Chain A, domain 1"/>
    <property type="match status" value="1"/>
</dbReference>
<dbReference type="EMBL" id="CP029822">
    <property type="protein sequence ID" value="AZS50743.1"/>
    <property type="molecule type" value="Genomic_DNA"/>
</dbReference>
<sequence length="730" mass="81703">MKNIFTKKTLSSVCAFGFTSALLLSLGLSTANTFADTLPSTVTPKNTESITDKKVTNEVNSKTLAPDEDQIITSLNIFEILRRHHYLKLPIDAKQSEIVFDSYFKSLDPQRSFFLQSDIDEFAPLRTEFFRLLRYGQLKQGYTIYQRYLDRMQERTNFLIAKVNNGIDKVDINSDETILIDREKAPWPQSAAEQKDLWNKQFIDDVLRLKLANKTDEEIKSQLSKRYNNQLKRLKQISSEDVFQTYINAFASSYDPHTEYMSPETAENFDINMSLSLEGIGAVLQSDNDYVKIVRLVPAGPAAKSKQIAPADRIVSVSQDNGEMVDVIGLRLDEVVKKIRGPKGSKVELEIIPASNAPGDLTTKKVTLVRDAIKLEDQAAKKSVLTLDHQGKSHKVGIIDLPTFYLDFKGIKNNKKDYRSSVRDIKKLIAELQKDKVDGIIIDLRNNGGGSLQEATDLIGLFLPMGPAVQVRDSNGQIAVLDDVSAANKEANTVQKPIYTGPLIILVNRLSASASEIFAGAMQDYNRALIVGGQTFGKGTVQSVLPLKHGEFKLTVAKFYRVSGQSTQNKGVVPDIDYPAIIDTDQIGENILPQAMPWDTIPAAIKPKTNPFVSVLPKLQQAHDTRVSNSPDFVYYKERAALVKKLSEEKTLSLNLEKRQQQKAQSEKDFLALENTRRAAKGDKPLAKLDDLEKEINEQLEKDQVPQPEKDGYLVETANILLDYIDTTKK</sequence>
<evidence type="ECO:0000256" key="4">
    <source>
        <dbReference type="ARBA" id="ARBA00022825"/>
    </source>
</evidence>
<dbReference type="CDD" id="cd06782">
    <property type="entry name" value="cpPDZ_CPP-like"/>
    <property type="match status" value="1"/>
</dbReference>
<dbReference type="Proteomes" id="UP000273143">
    <property type="component" value="Chromosome"/>
</dbReference>
<evidence type="ECO:0000313" key="9">
    <source>
        <dbReference type="Proteomes" id="UP000273143"/>
    </source>
</evidence>
<dbReference type="InterPro" id="IPR001478">
    <property type="entry name" value="PDZ"/>
</dbReference>
<dbReference type="SUPFAM" id="SSF50156">
    <property type="entry name" value="PDZ domain-like"/>
    <property type="match status" value="1"/>
</dbReference>
<dbReference type="Pfam" id="PF11818">
    <property type="entry name" value="DUF3340"/>
    <property type="match status" value="1"/>
</dbReference>
<evidence type="ECO:0000313" key="8">
    <source>
        <dbReference type="EMBL" id="AZS50743.1"/>
    </source>
</evidence>
<dbReference type="AlphaFoldDB" id="A0A3Q9JL39"/>
<dbReference type="Gene3D" id="3.30.750.44">
    <property type="match status" value="1"/>
</dbReference>
<dbReference type="GO" id="GO:0008236">
    <property type="term" value="F:serine-type peptidase activity"/>
    <property type="evidence" value="ECO:0007669"/>
    <property type="project" value="UniProtKB-KW"/>
</dbReference>
<dbReference type="PANTHER" id="PTHR32060:SF22">
    <property type="entry name" value="CARBOXYL-TERMINAL-PROCESSING PEPTIDASE 3, CHLOROPLASTIC"/>
    <property type="match status" value="1"/>
</dbReference>
<evidence type="ECO:0000256" key="2">
    <source>
        <dbReference type="ARBA" id="ARBA00022670"/>
    </source>
</evidence>
<dbReference type="InterPro" id="IPR029045">
    <property type="entry name" value="ClpP/crotonase-like_dom_sf"/>
</dbReference>
<evidence type="ECO:0000256" key="1">
    <source>
        <dbReference type="ARBA" id="ARBA00009179"/>
    </source>
</evidence>
<dbReference type="SMART" id="SM00228">
    <property type="entry name" value="PDZ"/>
    <property type="match status" value="1"/>
</dbReference>
<organism evidence="8 9">
    <name type="scientific">Entomomonas moraniae</name>
    <dbReference type="NCBI Taxonomy" id="2213226"/>
    <lineage>
        <taxon>Bacteria</taxon>
        <taxon>Pseudomonadati</taxon>
        <taxon>Pseudomonadota</taxon>
        <taxon>Gammaproteobacteria</taxon>
        <taxon>Pseudomonadales</taxon>
        <taxon>Pseudomonadaceae</taxon>
        <taxon>Entomomonas</taxon>
    </lineage>
</organism>
<dbReference type="GO" id="GO:0007165">
    <property type="term" value="P:signal transduction"/>
    <property type="evidence" value="ECO:0007669"/>
    <property type="project" value="TreeGrafter"/>
</dbReference>
<keyword evidence="9" id="KW-1185">Reference proteome</keyword>
<reference evidence="9" key="1">
    <citation type="submission" date="2018-06" db="EMBL/GenBank/DDBJ databases">
        <title>Complete genome of Pseudomonas insecticola strain QZS01.</title>
        <authorList>
            <person name="Wang J."/>
            <person name="Su Q."/>
        </authorList>
    </citation>
    <scope>NUCLEOTIDE SEQUENCE [LARGE SCALE GENOMIC DNA]</scope>
    <source>
        <strain evidence="9">QZS01</strain>
    </source>
</reference>
<dbReference type="Pfam" id="PF00595">
    <property type="entry name" value="PDZ"/>
    <property type="match status" value="1"/>
</dbReference>
<dbReference type="Pfam" id="PF17804">
    <property type="entry name" value="TSP_NTD"/>
    <property type="match status" value="1"/>
</dbReference>
<dbReference type="PANTHER" id="PTHR32060">
    <property type="entry name" value="TAIL-SPECIFIC PROTEASE"/>
    <property type="match status" value="1"/>
</dbReference>
<dbReference type="Pfam" id="PF03572">
    <property type="entry name" value="Peptidase_S41"/>
    <property type="match status" value="1"/>
</dbReference>
<feature type="domain" description="PDZ" evidence="7">
    <location>
        <begin position="270"/>
        <end position="340"/>
    </location>
</feature>
<dbReference type="InterPro" id="IPR040573">
    <property type="entry name" value="TSP_N"/>
</dbReference>
<protein>
    <submittedName>
        <fullName evidence="8">Tail-specific protease</fullName>
    </submittedName>
</protein>
<feature type="chain" id="PRO_5018554625" evidence="6">
    <location>
        <begin position="36"/>
        <end position="730"/>
    </location>
</feature>
<dbReference type="SMART" id="SM00245">
    <property type="entry name" value="TSPc"/>
    <property type="match status" value="1"/>
</dbReference>
<dbReference type="NCBIfam" id="TIGR00225">
    <property type="entry name" value="prc"/>
    <property type="match status" value="1"/>
</dbReference>
<dbReference type="InterPro" id="IPR004447">
    <property type="entry name" value="Peptidase_S41A"/>
</dbReference>
<dbReference type="InterPro" id="IPR020992">
    <property type="entry name" value="Tail_Prtase_C"/>
</dbReference>